<dbReference type="GO" id="GO:0005829">
    <property type="term" value="C:cytosol"/>
    <property type="evidence" value="ECO:0007669"/>
    <property type="project" value="TreeGrafter"/>
</dbReference>
<organism evidence="4 5">
    <name type="scientific">Alicyclobacillus acidocaldarius (strain Tc-4-1)</name>
    <name type="common">Bacillus acidocaldarius</name>
    <dbReference type="NCBI Taxonomy" id="1048834"/>
    <lineage>
        <taxon>Bacteria</taxon>
        <taxon>Bacillati</taxon>
        <taxon>Bacillota</taxon>
        <taxon>Bacilli</taxon>
        <taxon>Bacillales</taxon>
        <taxon>Alicyclobacillaceae</taxon>
        <taxon>Alicyclobacillus</taxon>
    </lineage>
</organism>
<dbReference type="GO" id="GO:0006753">
    <property type="term" value="P:nucleoside phosphate metabolic process"/>
    <property type="evidence" value="ECO:0007669"/>
    <property type="project" value="TreeGrafter"/>
</dbReference>
<name>F8IG83_ALIAT</name>
<dbReference type="InterPro" id="IPR000086">
    <property type="entry name" value="NUDIX_hydrolase_dom"/>
</dbReference>
<dbReference type="PANTHER" id="PTHR11839">
    <property type="entry name" value="UDP/ADP-SUGAR PYROPHOSPHATASE"/>
    <property type="match status" value="1"/>
</dbReference>
<dbReference type="Pfam" id="PF00293">
    <property type="entry name" value="NUDIX"/>
    <property type="match status" value="1"/>
</dbReference>
<keyword evidence="2 4" id="KW-0378">Hydrolase</keyword>
<dbReference type="PATRIC" id="fig|1048834.4.peg.2210"/>
<dbReference type="Proteomes" id="UP000000292">
    <property type="component" value="Chromosome"/>
</dbReference>
<dbReference type="SUPFAM" id="SSF55811">
    <property type="entry name" value="Nudix"/>
    <property type="match status" value="1"/>
</dbReference>
<dbReference type="KEGG" id="aad:TC41_2335"/>
<feature type="domain" description="Nudix hydrolase" evidence="3">
    <location>
        <begin position="28"/>
        <end position="178"/>
    </location>
</feature>
<evidence type="ECO:0000313" key="5">
    <source>
        <dbReference type="Proteomes" id="UP000000292"/>
    </source>
</evidence>
<accession>F8IG83</accession>
<dbReference type="PROSITE" id="PS51462">
    <property type="entry name" value="NUDIX"/>
    <property type="match status" value="1"/>
</dbReference>
<sequence length="194" mass="21947">MILSWERGTPLKRHLWTILSERIAYQNPWIRVIEYDVLRPDGQPGLYGVMDAGHNAGVVAVDEQARVALLHEFVFPVDRFLWQIPSGQFRDEGPEAAAARELREETGIVARTWTPLGVAHLSAGISTQETHLFLAKDLSIGEADREPTETMTMVWIPLEYAVHMCLRGEITDAVSVIGLLKAFLWTEKDWLERG</sequence>
<gene>
    <name evidence="4" type="ordered locus">TC41_2335</name>
</gene>
<protein>
    <submittedName>
        <fullName evidence="4">NUDIX hydrolase</fullName>
    </submittedName>
</protein>
<evidence type="ECO:0000256" key="1">
    <source>
        <dbReference type="ARBA" id="ARBA00001946"/>
    </source>
</evidence>
<reference evidence="4 5" key="1">
    <citation type="journal article" date="2011" name="J. Bacteriol.">
        <title>Complete Genome Sequence of Alicyclobacillus acidocaldarius Strain Tc-4-1.</title>
        <authorList>
            <person name="Chen Y."/>
            <person name="He Y."/>
            <person name="Zhang B."/>
            <person name="Yang J."/>
            <person name="Li W."/>
            <person name="Dong Z."/>
            <person name="Hu S."/>
        </authorList>
    </citation>
    <scope>NUCLEOTIDE SEQUENCE [LARGE SCALE GENOMIC DNA]</scope>
    <source>
        <strain evidence="4 5">Tc-4-1</strain>
    </source>
</reference>
<dbReference type="HOGENOM" id="CLU_062658_5_2_9"/>
<comment type="cofactor">
    <cofactor evidence="1">
        <name>Mg(2+)</name>
        <dbReference type="ChEBI" id="CHEBI:18420"/>
    </cofactor>
</comment>
<dbReference type="GO" id="GO:0016787">
    <property type="term" value="F:hydrolase activity"/>
    <property type="evidence" value="ECO:0007669"/>
    <property type="project" value="UniProtKB-KW"/>
</dbReference>
<evidence type="ECO:0000259" key="3">
    <source>
        <dbReference type="PROSITE" id="PS51462"/>
    </source>
</evidence>
<dbReference type="Gene3D" id="3.90.79.10">
    <property type="entry name" value="Nucleoside Triphosphate Pyrophosphohydrolase"/>
    <property type="match status" value="1"/>
</dbReference>
<dbReference type="InterPro" id="IPR015797">
    <property type="entry name" value="NUDIX_hydrolase-like_dom_sf"/>
</dbReference>
<evidence type="ECO:0000256" key="2">
    <source>
        <dbReference type="ARBA" id="ARBA00022801"/>
    </source>
</evidence>
<evidence type="ECO:0000313" key="4">
    <source>
        <dbReference type="EMBL" id="AEJ44236.1"/>
    </source>
</evidence>
<dbReference type="eggNOG" id="COG0494">
    <property type="taxonomic scope" value="Bacteria"/>
</dbReference>
<dbReference type="GO" id="GO:0019693">
    <property type="term" value="P:ribose phosphate metabolic process"/>
    <property type="evidence" value="ECO:0007669"/>
    <property type="project" value="TreeGrafter"/>
</dbReference>
<dbReference type="AlphaFoldDB" id="F8IG83"/>
<reference evidence="5" key="2">
    <citation type="submission" date="2011-06" db="EMBL/GenBank/DDBJ databases">
        <title>The complete genome sequence of Alicyclobacillus acidocaldarius sp. Tc-4-1.</title>
        <authorList>
            <person name="Chen Y."/>
            <person name="He Y."/>
            <person name="Dong Z."/>
            <person name="Hu S."/>
        </authorList>
    </citation>
    <scope>NUCLEOTIDE SEQUENCE [LARGE SCALE GENOMIC DNA]</scope>
    <source>
        <strain evidence="5">Tc-4-1</strain>
    </source>
</reference>
<proteinExistence type="predicted"/>
<dbReference type="EMBL" id="CP002902">
    <property type="protein sequence ID" value="AEJ44236.1"/>
    <property type="molecule type" value="Genomic_DNA"/>
</dbReference>
<dbReference type="STRING" id="1048834.TC41_2335"/>
<dbReference type="PANTHER" id="PTHR11839:SF18">
    <property type="entry name" value="NUDIX HYDROLASE DOMAIN-CONTAINING PROTEIN"/>
    <property type="match status" value="1"/>
</dbReference>